<proteinExistence type="predicted"/>
<name>A0A2P4QHC9_RHIID</name>
<gene>
    <name evidence="2" type="ORF">GLOIN_2v1768273</name>
</gene>
<evidence type="ECO:0000313" key="2">
    <source>
        <dbReference type="EMBL" id="POG77016.1"/>
    </source>
</evidence>
<dbReference type="Proteomes" id="UP000018888">
    <property type="component" value="Unassembled WGS sequence"/>
</dbReference>
<accession>A0A2P4QHC9</accession>
<keyword evidence="3" id="KW-1185">Reference proteome</keyword>
<evidence type="ECO:0000313" key="3">
    <source>
        <dbReference type="Proteomes" id="UP000018888"/>
    </source>
</evidence>
<dbReference type="VEuPathDB" id="FungiDB:RhiirFUN_003731"/>
<dbReference type="Pfam" id="PF26638">
    <property type="entry name" value="DUF8211"/>
    <property type="match status" value="1"/>
</dbReference>
<organism evidence="2 3">
    <name type="scientific">Rhizophagus irregularis (strain DAOM 181602 / DAOM 197198 / MUCL 43194)</name>
    <name type="common">Arbuscular mycorrhizal fungus</name>
    <name type="synonym">Glomus intraradices</name>
    <dbReference type="NCBI Taxonomy" id="747089"/>
    <lineage>
        <taxon>Eukaryota</taxon>
        <taxon>Fungi</taxon>
        <taxon>Fungi incertae sedis</taxon>
        <taxon>Mucoromycota</taxon>
        <taxon>Glomeromycotina</taxon>
        <taxon>Glomeromycetes</taxon>
        <taxon>Glomerales</taxon>
        <taxon>Glomeraceae</taxon>
        <taxon>Rhizophagus</taxon>
    </lineage>
</organism>
<evidence type="ECO:0000259" key="1">
    <source>
        <dbReference type="Pfam" id="PF26638"/>
    </source>
</evidence>
<feature type="domain" description="DUF8211" evidence="1">
    <location>
        <begin position="41"/>
        <end position="74"/>
    </location>
</feature>
<dbReference type="EMBL" id="AUPC02000044">
    <property type="protein sequence ID" value="POG77016.1"/>
    <property type="molecule type" value="Genomic_DNA"/>
</dbReference>
<dbReference type="AlphaFoldDB" id="A0A2P4QHC9"/>
<reference evidence="2 3" key="2">
    <citation type="journal article" date="2018" name="New Phytol.">
        <title>High intraspecific genome diversity in the model arbuscular mycorrhizal symbiont Rhizophagus irregularis.</title>
        <authorList>
            <person name="Chen E.C.H."/>
            <person name="Morin E."/>
            <person name="Beaudet D."/>
            <person name="Noel J."/>
            <person name="Yildirir G."/>
            <person name="Ndikumana S."/>
            <person name="Charron P."/>
            <person name="St-Onge C."/>
            <person name="Giorgi J."/>
            <person name="Kruger M."/>
            <person name="Marton T."/>
            <person name="Ropars J."/>
            <person name="Grigoriev I.V."/>
            <person name="Hainaut M."/>
            <person name="Henrissat B."/>
            <person name="Roux C."/>
            <person name="Martin F."/>
            <person name="Corradi N."/>
        </authorList>
    </citation>
    <scope>NUCLEOTIDE SEQUENCE [LARGE SCALE GENOMIC DNA]</scope>
    <source>
        <strain evidence="2 3">DAOM 197198</strain>
    </source>
</reference>
<dbReference type="InterPro" id="IPR058524">
    <property type="entry name" value="DUF8211"/>
</dbReference>
<sequence length="363" mass="42478">MTNDRHACVDHQKEFFRNRLFHSTRHYVLRDQVPPNSKTSHAQLLYNRWKEGTGKQIFSRRLGIEYSMNYLAGNPFTSHLFTEIGNPDANVYKFNIPFYEPLGVPPVSQEDLSLDEPKLRFSGIFKVDLPSNAPRLNLNSSGIQMNNFNFNQLTDASASNDIITFSPHPAHTMVATVENYDPHQRNVCDPLKPFVPRSPIYDEYGHYLPPDSVGWRTKLKPKEFQCRLDKAKRKSTLHIYHGTSAKHLQRRLDTTTHLTTVQTTYHRYMNYATGTCSDRLYERERQRYQSYLDSLPKKYMLPHLEDIAYNDTSDDTKRLEVRLKKRDTLNNLCDRYLHRDQIKRIRLDTDYPIDSPVSSSNKS</sequence>
<reference evidence="2 3" key="1">
    <citation type="journal article" date="2013" name="Proc. Natl. Acad. Sci. U.S.A.">
        <title>Genome of an arbuscular mycorrhizal fungus provides insight into the oldest plant symbiosis.</title>
        <authorList>
            <person name="Tisserant E."/>
            <person name="Malbreil M."/>
            <person name="Kuo A."/>
            <person name="Kohler A."/>
            <person name="Symeonidi A."/>
            <person name="Balestrini R."/>
            <person name="Charron P."/>
            <person name="Duensing N."/>
            <person name="Frei Dit Frey N."/>
            <person name="Gianinazzi-Pearson V."/>
            <person name="Gilbert L.B."/>
            <person name="Handa Y."/>
            <person name="Herr J.R."/>
            <person name="Hijri M."/>
            <person name="Koul R."/>
            <person name="Kawaguchi M."/>
            <person name="Krajinski F."/>
            <person name="Lammers P.J."/>
            <person name="Masclaux F.G."/>
            <person name="Murat C."/>
            <person name="Morin E."/>
            <person name="Ndikumana S."/>
            <person name="Pagni M."/>
            <person name="Petitpierre D."/>
            <person name="Requena N."/>
            <person name="Rosikiewicz P."/>
            <person name="Riley R."/>
            <person name="Saito K."/>
            <person name="San Clemente H."/>
            <person name="Shapiro H."/>
            <person name="van Tuinen D."/>
            <person name="Becard G."/>
            <person name="Bonfante P."/>
            <person name="Paszkowski U."/>
            <person name="Shachar-Hill Y.Y."/>
            <person name="Tuskan G.A."/>
            <person name="Young P.W."/>
            <person name="Sanders I.R."/>
            <person name="Henrissat B."/>
            <person name="Rensing S.A."/>
            <person name="Grigoriev I.V."/>
            <person name="Corradi N."/>
            <person name="Roux C."/>
            <person name="Martin F."/>
        </authorList>
    </citation>
    <scope>NUCLEOTIDE SEQUENCE [LARGE SCALE GENOMIC DNA]</scope>
    <source>
        <strain evidence="2 3">DAOM 197198</strain>
    </source>
</reference>
<comment type="caution">
    <text evidence="2">The sequence shown here is derived from an EMBL/GenBank/DDBJ whole genome shotgun (WGS) entry which is preliminary data.</text>
</comment>
<protein>
    <recommendedName>
        <fullName evidence="1">DUF8211 domain-containing protein</fullName>
    </recommendedName>
</protein>